<reference evidence="15" key="2">
    <citation type="submission" date="2020-09" db="EMBL/GenBank/DDBJ databases">
        <authorList>
            <person name="Sun Q."/>
            <person name="Sedlacek I."/>
        </authorList>
    </citation>
    <scope>NUCLEOTIDE SEQUENCE</scope>
    <source>
        <strain evidence="15">CCM 7905</strain>
    </source>
</reference>
<comment type="caution">
    <text evidence="15">The sequence shown here is derived from an EMBL/GenBank/DDBJ whole genome shotgun (WGS) entry which is preliminary data.</text>
</comment>
<keyword evidence="5 12" id="KW-0812">Transmembrane</keyword>
<keyword evidence="16" id="KW-1185">Reference proteome</keyword>
<gene>
    <name evidence="15" type="ORF">GCM10007304_36380</name>
</gene>
<dbReference type="PROSITE" id="PS50929">
    <property type="entry name" value="ABC_TM1F"/>
    <property type="match status" value="1"/>
</dbReference>
<dbReference type="CDD" id="cd07346">
    <property type="entry name" value="ABC_6TM_exporters"/>
    <property type="match status" value="1"/>
</dbReference>
<evidence type="ECO:0000256" key="8">
    <source>
        <dbReference type="ARBA" id="ARBA00022967"/>
    </source>
</evidence>
<dbReference type="InterPro" id="IPR036640">
    <property type="entry name" value="ABC1_TM_sf"/>
</dbReference>
<dbReference type="EMBL" id="BMCU01000004">
    <property type="protein sequence ID" value="GGG19164.1"/>
    <property type="molecule type" value="Genomic_DNA"/>
</dbReference>
<evidence type="ECO:0000256" key="6">
    <source>
        <dbReference type="ARBA" id="ARBA00022741"/>
    </source>
</evidence>
<keyword evidence="10 12" id="KW-0472">Membrane</keyword>
<dbReference type="GO" id="GO:0140359">
    <property type="term" value="F:ABC-type transporter activity"/>
    <property type="evidence" value="ECO:0007669"/>
    <property type="project" value="InterPro"/>
</dbReference>
<keyword evidence="8" id="KW-1278">Translocase</keyword>
<evidence type="ECO:0000256" key="12">
    <source>
        <dbReference type="SAM" id="Phobius"/>
    </source>
</evidence>
<sequence length="578" mass="60411">MTHPEILPVASGLETWRWLCAELKPHRAQAIVTALVAIVGAAASIIPFYAMSILIDKATENAPTSAIVPLGVAITLAAVVGGVATGWTSYLVSRLGETILADLRERVVATALHIPTERLERIGKGDVLSRVGTDVATVAKAVSSVLPVVISGLLLGALSVVAMAGLDWRLGLAGLVAVPAYVLAGRWYLPRSAPRYAQERRAIGHRSSVLMESMQGVQTVHAYRLEDTHLRQVDISSAAVRDISVNVFALFTRFVGRVNRAEFLGLSVILVTGFFLVRADEVSVGQTAAAALLFARLFNPVGMVLFMFDEVQSANASLARLVGVVSDSPPAPNRAARAVKSTALELSNVEFGYDSGVPVVRGVSIGVEAGQRVALVGATGAGKSTLAAIAAGLLDPDEGSATVGGVPVAELDRGSVAIVSQEVHVFSGPLIEDLRLARSTATQQDVLDALDAVGAREWVDALPEGVDTVVGEGGHSLTASHAQQLALARIVLLDPDIVVLDEATAEAGSLGARDLELSAAAATQGRTTLVVAHRLTQAATADRVVVLDRGVVVEEGTHAELVAAQGRYAQLWTAWEGR</sequence>
<keyword evidence="9 12" id="KW-1133">Transmembrane helix</keyword>
<dbReference type="PANTHER" id="PTHR24221:SF654">
    <property type="entry name" value="ATP-BINDING CASSETTE SUB-FAMILY B MEMBER 6"/>
    <property type="match status" value="1"/>
</dbReference>
<comment type="subcellular location">
    <subcellularLocation>
        <location evidence="1">Cell inner membrane</location>
        <topology evidence="1">Multi-pass membrane protein</topology>
    </subcellularLocation>
</comment>
<keyword evidence="3" id="KW-1003">Cell membrane</keyword>
<dbReference type="GO" id="GO:0005886">
    <property type="term" value="C:plasma membrane"/>
    <property type="evidence" value="ECO:0007669"/>
    <property type="project" value="UniProtKB-SubCell"/>
</dbReference>
<dbReference type="SMART" id="SM00382">
    <property type="entry name" value="AAA"/>
    <property type="match status" value="1"/>
</dbReference>
<dbReference type="Gene3D" id="3.40.50.300">
    <property type="entry name" value="P-loop containing nucleotide triphosphate hydrolases"/>
    <property type="match status" value="1"/>
</dbReference>
<evidence type="ECO:0000256" key="10">
    <source>
        <dbReference type="ARBA" id="ARBA00023136"/>
    </source>
</evidence>
<dbReference type="InterPro" id="IPR003439">
    <property type="entry name" value="ABC_transporter-like_ATP-bd"/>
</dbReference>
<feature type="domain" description="ABC transmembrane type-1" evidence="14">
    <location>
        <begin position="31"/>
        <end position="313"/>
    </location>
</feature>
<dbReference type="PANTHER" id="PTHR24221">
    <property type="entry name" value="ATP-BINDING CASSETTE SUB-FAMILY B"/>
    <property type="match status" value="1"/>
</dbReference>
<dbReference type="Gene3D" id="1.20.1560.10">
    <property type="entry name" value="ABC transporter type 1, transmembrane domain"/>
    <property type="match status" value="1"/>
</dbReference>
<organism evidence="15 16">
    <name type="scientific">Rhodococcoides trifolii</name>
    <dbReference type="NCBI Taxonomy" id="908250"/>
    <lineage>
        <taxon>Bacteria</taxon>
        <taxon>Bacillati</taxon>
        <taxon>Actinomycetota</taxon>
        <taxon>Actinomycetes</taxon>
        <taxon>Mycobacteriales</taxon>
        <taxon>Nocardiaceae</taxon>
        <taxon>Rhodococcoides</taxon>
    </lineage>
</organism>
<keyword evidence="6" id="KW-0547">Nucleotide-binding</keyword>
<dbReference type="SUPFAM" id="SSF90123">
    <property type="entry name" value="ABC transporter transmembrane region"/>
    <property type="match status" value="1"/>
</dbReference>
<feature type="domain" description="ABC transporter" evidence="13">
    <location>
        <begin position="344"/>
        <end position="574"/>
    </location>
</feature>
<dbReference type="GO" id="GO:0034040">
    <property type="term" value="F:ATPase-coupled lipid transmembrane transporter activity"/>
    <property type="evidence" value="ECO:0007669"/>
    <property type="project" value="TreeGrafter"/>
</dbReference>
<dbReference type="AlphaFoldDB" id="A0A917G2F4"/>
<keyword evidence="7" id="KW-0067">ATP-binding</keyword>
<feature type="transmembrane region" description="Helical" evidence="12">
    <location>
        <begin position="67"/>
        <end position="92"/>
    </location>
</feature>
<feature type="transmembrane region" description="Helical" evidence="12">
    <location>
        <begin position="145"/>
        <end position="164"/>
    </location>
</feature>
<reference evidence="15" key="1">
    <citation type="journal article" date="2014" name="Int. J. Syst. Evol. Microbiol.">
        <title>Complete genome sequence of Corynebacterium casei LMG S-19264T (=DSM 44701T), isolated from a smear-ripened cheese.</title>
        <authorList>
            <consortium name="US DOE Joint Genome Institute (JGI-PGF)"/>
            <person name="Walter F."/>
            <person name="Albersmeier A."/>
            <person name="Kalinowski J."/>
            <person name="Ruckert C."/>
        </authorList>
    </citation>
    <scope>NUCLEOTIDE SEQUENCE</scope>
    <source>
        <strain evidence="15">CCM 7905</strain>
    </source>
</reference>
<dbReference type="SUPFAM" id="SSF52540">
    <property type="entry name" value="P-loop containing nucleoside triphosphate hydrolases"/>
    <property type="match status" value="1"/>
</dbReference>
<dbReference type="PROSITE" id="PS50893">
    <property type="entry name" value="ABC_TRANSPORTER_2"/>
    <property type="match status" value="1"/>
</dbReference>
<dbReference type="InterPro" id="IPR003593">
    <property type="entry name" value="AAA+_ATPase"/>
</dbReference>
<evidence type="ECO:0000256" key="5">
    <source>
        <dbReference type="ARBA" id="ARBA00022692"/>
    </source>
</evidence>
<evidence type="ECO:0000256" key="1">
    <source>
        <dbReference type="ARBA" id="ARBA00004429"/>
    </source>
</evidence>
<evidence type="ECO:0000256" key="3">
    <source>
        <dbReference type="ARBA" id="ARBA00022475"/>
    </source>
</evidence>
<comment type="similarity">
    <text evidence="11">Belongs to the ABC transporter superfamily. Siderophore-Fe(3+) uptake transporter (SIUT) (TC 3.A.1.21) family.</text>
</comment>
<feature type="transmembrane region" description="Helical" evidence="12">
    <location>
        <begin position="31"/>
        <end position="55"/>
    </location>
</feature>
<evidence type="ECO:0000256" key="9">
    <source>
        <dbReference type="ARBA" id="ARBA00022989"/>
    </source>
</evidence>
<dbReference type="RefSeq" id="WP_188546315.1">
    <property type="nucleotide sequence ID" value="NZ_BMCU01000004.1"/>
</dbReference>
<dbReference type="Pfam" id="PF00664">
    <property type="entry name" value="ABC_membrane"/>
    <property type="match status" value="1"/>
</dbReference>
<evidence type="ECO:0000256" key="4">
    <source>
        <dbReference type="ARBA" id="ARBA00022519"/>
    </source>
</evidence>
<evidence type="ECO:0000256" key="2">
    <source>
        <dbReference type="ARBA" id="ARBA00022448"/>
    </source>
</evidence>
<keyword evidence="2" id="KW-0813">Transport</keyword>
<evidence type="ECO:0000313" key="15">
    <source>
        <dbReference type="EMBL" id="GGG19164.1"/>
    </source>
</evidence>
<dbReference type="GO" id="GO:0016887">
    <property type="term" value="F:ATP hydrolysis activity"/>
    <property type="evidence" value="ECO:0007669"/>
    <property type="project" value="InterPro"/>
</dbReference>
<name>A0A917G2F4_9NOCA</name>
<dbReference type="GO" id="GO:0005524">
    <property type="term" value="F:ATP binding"/>
    <property type="evidence" value="ECO:0007669"/>
    <property type="project" value="UniProtKB-KW"/>
</dbReference>
<evidence type="ECO:0000259" key="13">
    <source>
        <dbReference type="PROSITE" id="PS50893"/>
    </source>
</evidence>
<dbReference type="Proteomes" id="UP000654257">
    <property type="component" value="Unassembled WGS sequence"/>
</dbReference>
<dbReference type="FunFam" id="3.40.50.300:FF:001001">
    <property type="entry name" value="Multidrug ABC transporter ATP-binding protein"/>
    <property type="match status" value="1"/>
</dbReference>
<dbReference type="InterPro" id="IPR027417">
    <property type="entry name" value="P-loop_NTPase"/>
</dbReference>
<evidence type="ECO:0000313" key="16">
    <source>
        <dbReference type="Proteomes" id="UP000654257"/>
    </source>
</evidence>
<evidence type="ECO:0000256" key="7">
    <source>
        <dbReference type="ARBA" id="ARBA00022840"/>
    </source>
</evidence>
<protein>
    <submittedName>
        <fullName evidence="15">ABC transporter permease</fullName>
    </submittedName>
</protein>
<dbReference type="InterPro" id="IPR011527">
    <property type="entry name" value="ABC1_TM_dom"/>
</dbReference>
<evidence type="ECO:0000259" key="14">
    <source>
        <dbReference type="PROSITE" id="PS50929"/>
    </source>
</evidence>
<dbReference type="InterPro" id="IPR039421">
    <property type="entry name" value="Type_1_exporter"/>
</dbReference>
<dbReference type="Pfam" id="PF00005">
    <property type="entry name" value="ABC_tran"/>
    <property type="match status" value="1"/>
</dbReference>
<keyword evidence="4" id="KW-0997">Cell inner membrane</keyword>
<feature type="transmembrane region" description="Helical" evidence="12">
    <location>
        <begin position="170"/>
        <end position="189"/>
    </location>
</feature>
<proteinExistence type="inferred from homology"/>
<accession>A0A917G2F4</accession>
<evidence type="ECO:0000256" key="11">
    <source>
        <dbReference type="ARBA" id="ARBA00023455"/>
    </source>
</evidence>